<dbReference type="AlphaFoldDB" id="A0A067W5M8"/>
<evidence type="ECO:0000313" key="2">
    <source>
        <dbReference type="Proteomes" id="UP000027336"/>
    </source>
</evidence>
<dbReference type="HOGENOM" id="CLU_2767500_0_0_5"/>
<gene>
    <name evidence="1" type="ORF">O99_01007</name>
</gene>
<sequence>MFFVQDSSDSEQLHLPRCLLEQSSSSAQQRVINPEGDFVTLASELSRIIIESQPKEKKLIQIAHRIRQY</sequence>
<comment type="caution">
    <text evidence="1">The sequence shown here is derived from an EMBL/GenBank/DDBJ whole genome shotgun (WGS) entry which is preliminary data.</text>
</comment>
<organism evidence="1 2">
    <name type="scientific">Bartonella rochalimae ATCC BAA-1498</name>
    <dbReference type="NCBI Taxonomy" id="685782"/>
    <lineage>
        <taxon>Bacteria</taxon>
        <taxon>Pseudomonadati</taxon>
        <taxon>Pseudomonadota</taxon>
        <taxon>Alphaproteobacteria</taxon>
        <taxon>Hyphomicrobiales</taxon>
        <taxon>Bartonellaceae</taxon>
        <taxon>Bartonella</taxon>
    </lineage>
</organism>
<dbReference type="EMBL" id="AHPK01000018">
    <property type="protein sequence ID" value="KEC54126.1"/>
    <property type="molecule type" value="Genomic_DNA"/>
</dbReference>
<protein>
    <submittedName>
        <fullName evidence="1">Uncharacterized protein</fullName>
    </submittedName>
</protein>
<accession>A0A067W5M8</accession>
<dbReference type="eggNOG" id="COG0433">
    <property type="taxonomic scope" value="Bacteria"/>
</dbReference>
<dbReference type="PATRIC" id="fig|685782.3.peg.1048"/>
<name>A0A067W5M8_9HYPH</name>
<dbReference type="RefSeq" id="WP_235692225.1">
    <property type="nucleotide sequence ID" value="NZ_KL407338.1"/>
</dbReference>
<proteinExistence type="predicted"/>
<dbReference type="Proteomes" id="UP000027336">
    <property type="component" value="Unassembled WGS sequence"/>
</dbReference>
<evidence type="ECO:0000313" key="1">
    <source>
        <dbReference type="EMBL" id="KEC54126.1"/>
    </source>
</evidence>
<reference evidence="1 2" key="1">
    <citation type="submission" date="2012-04" db="EMBL/GenBank/DDBJ databases">
        <title>The Genome Sequence of Bartonella rochalimae BMGH.</title>
        <authorList>
            <consortium name="The Broad Institute Genome Sequencing Platform"/>
            <consortium name="The Broad Institute Genome Sequencing Center for Infectious Disease"/>
            <person name="Feldgarden M."/>
            <person name="Kirby J."/>
            <person name="Kosoy M."/>
            <person name="Birtles R."/>
            <person name="Probert W.S."/>
            <person name="Chiaraviglio L."/>
            <person name="Walker B."/>
            <person name="Young S.K."/>
            <person name="Zeng Q."/>
            <person name="Gargeya S."/>
            <person name="Fitzgerald M."/>
            <person name="Haas B."/>
            <person name="Abouelleil A."/>
            <person name="Alvarado L."/>
            <person name="Arachchi H.M."/>
            <person name="Berlin A.M."/>
            <person name="Chapman S.B."/>
            <person name="Goldberg J."/>
            <person name="Griggs A."/>
            <person name="Gujja S."/>
            <person name="Hansen M."/>
            <person name="Howarth C."/>
            <person name="Imamovic A."/>
            <person name="Larimer J."/>
            <person name="McCowen C."/>
            <person name="Montmayeur A."/>
            <person name="Murphy C."/>
            <person name="Neiman D."/>
            <person name="Pearson M."/>
            <person name="Priest M."/>
            <person name="Roberts A."/>
            <person name="Saif S."/>
            <person name="Shea T."/>
            <person name="Sisk P."/>
            <person name="Sykes S."/>
            <person name="Wortman J."/>
            <person name="Nusbaum C."/>
            <person name="Birren B."/>
        </authorList>
    </citation>
    <scope>NUCLEOTIDE SEQUENCE [LARGE SCALE GENOMIC DNA]</scope>
    <source>
        <strain evidence="1 2">ATCC BAA-1498</strain>
    </source>
</reference>
<keyword evidence="2" id="KW-1185">Reference proteome</keyword>